<accession>A0A7D7R6I4</accession>
<dbReference type="FunFam" id="2.70.150.10:FF:000016">
    <property type="entry name" value="Calcium-transporting P-type ATPase putative"/>
    <property type="match status" value="1"/>
</dbReference>
<dbReference type="InterPro" id="IPR018303">
    <property type="entry name" value="ATPase_P-typ_P_site"/>
</dbReference>
<dbReference type="Pfam" id="PF00689">
    <property type="entry name" value="Cation_ATPase_C"/>
    <property type="match status" value="1"/>
</dbReference>
<dbReference type="InterPro" id="IPR044492">
    <property type="entry name" value="P_typ_ATPase_HD_dom"/>
</dbReference>
<reference evidence="16" key="2">
    <citation type="submission" date="2020-07" db="EMBL/GenBank/DDBJ databases">
        <title>Flavobacterium sp. xlx-214.</title>
        <authorList>
            <person name="Yang C."/>
        </authorList>
    </citation>
    <scope>NUCLEOTIDE SEQUENCE [LARGE SCALE GENOMIC DNA]</scope>
    <source>
        <strain evidence="16">CX-624</strain>
    </source>
</reference>
<evidence type="ECO:0000313" key="13">
    <source>
        <dbReference type="EMBL" id="MBA5245683.1"/>
    </source>
</evidence>
<evidence type="ECO:0000256" key="4">
    <source>
        <dbReference type="ARBA" id="ARBA00022692"/>
    </source>
</evidence>
<dbReference type="GO" id="GO:0015662">
    <property type="term" value="F:P-type ion transporter activity"/>
    <property type="evidence" value="ECO:0007669"/>
    <property type="project" value="UniProtKB-ARBA"/>
</dbReference>
<keyword evidence="10 11" id="KW-0472">Membrane</keyword>
<dbReference type="InterPro" id="IPR023214">
    <property type="entry name" value="HAD_sf"/>
</dbReference>
<feature type="transmembrane region" description="Helical" evidence="11">
    <location>
        <begin position="748"/>
        <end position="767"/>
    </location>
</feature>
<dbReference type="PRINTS" id="PR00120">
    <property type="entry name" value="HATPASE"/>
</dbReference>
<evidence type="ECO:0000256" key="3">
    <source>
        <dbReference type="ARBA" id="ARBA00022475"/>
    </source>
</evidence>
<name>A0A7D7R6I4_9FLAO</name>
<keyword evidence="5" id="KW-0479">Metal-binding</keyword>
<comment type="subcellular location">
    <subcellularLocation>
        <location evidence="1">Cell membrane</location>
        <topology evidence="1">Multi-pass membrane protein</topology>
    </subcellularLocation>
</comment>
<evidence type="ECO:0000256" key="8">
    <source>
        <dbReference type="ARBA" id="ARBA00022967"/>
    </source>
</evidence>
<dbReference type="FunFam" id="3.40.50.1000:FF:000028">
    <property type="entry name" value="Calcium-transporting P-type ATPase, putative"/>
    <property type="match status" value="1"/>
</dbReference>
<dbReference type="GO" id="GO:0046873">
    <property type="term" value="F:metal ion transmembrane transporter activity"/>
    <property type="evidence" value="ECO:0007669"/>
    <property type="project" value="UniProtKB-ARBA"/>
</dbReference>
<evidence type="ECO:0000313" key="16">
    <source>
        <dbReference type="Proteomes" id="UP000539710"/>
    </source>
</evidence>
<dbReference type="Pfam" id="PF00690">
    <property type="entry name" value="Cation_ATPase_N"/>
    <property type="match status" value="1"/>
</dbReference>
<feature type="transmembrane region" description="Helical" evidence="11">
    <location>
        <begin position="672"/>
        <end position="693"/>
    </location>
</feature>
<evidence type="ECO:0000256" key="7">
    <source>
        <dbReference type="ARBA" id="ARBA00022840"/>
    </source>
</evidence>
<dbReference type="Proteomes" id="UP000515349">
    <property type="component" value="Chromosome"/>
</dbReference>
<reference evidence="13" key="3">
    <citation type="submission" date="2020-07" db="EMBL/GenBank/DDBJ databases">
        <authorList>
            <person name="Yang C."/>
        </authorList>
    </citation>
    <scope>NUCLEOTIDE SEQUENCE</scope>
    <source>
        <strain evidence="13">Cx-624</strain>
    </source>
</reference>
<feature type="transmembrane region" description="Helical" evidence="11">
    <location>
        <begin position="80"/>
        <end position="98"/>
    </location>
</feature>
<dbReference type="RefSeq" id="WP_181885808.1">
    <property type="nucleotide sequence ID" value="NZ_CP059472.1"/>
</dbReference>
<keyword evidence="8" id="KW-1278">Translocase</keyword>
<organism evidence="14 15">
    <name type="scientific">Marnyiella aurantia</name>
    <dbReference type="NCBI Taxonomy" id="2758037"/>
    <lineage>
        <taxon>Bacteria</taxon>
        <taxon>Pseudomonadati</taxon>
        <taxon>Bacteroidota</taxon>
        <taxon>Flavobacteriia</taxon>
        <taxon>Flavobacteriales</taxon>
        <taxon>Weeksellaceae</taxon>
        <taxon>Marnyiella</taxon>
    </lineage>
</organism>
<dbReference type="PROSITE" id="PS00154">
    <property type="entry name" value="ATPASE_E1_E2"/>
    <property type="match status" value="1"/>
</dbReference>
<keyword evidence="9 11" id="KW-1133">Transmembrane helix</keyword>
<keyword evidence="16" id="KW-1185">Reference proteome</keyword>
<evidence type="ECO:0000313" key="14">
    <source>
        <dbReference type="EMBL" id="QMS98909.1"/>
    </source>
</evidence>
<dbReference type="Pfam" id="PF00122">
    <property type="entry name" value="E1-E2_ATPase"/>
    <property type="match status" value="1"/>
</dbReference>
<dbReference type="SFLD" id="SFLDF00027">
    <property type="entry name" value="p-type_atpase"/>
    <property type="match status" value="1"/>
</dbReference>
<dbReference type="GO" id="GO:0046872">
    <property type="term" value="F:metal ion binding"/>
    <property type="evidence" value="ECO:0007669"/>
    <property type="project" value="UniProtKB-KW"/>
</dbReference>
<sequence>MWFTKSIDETLNQLNVDPQTGLTDAEAKIRRKSSGPNRLESKKRKSVFQIFISQLNDWLIYVLFAAVIITIIMAEYIDSVIILLVILINAAIGVFQEVKAGKAIDALKQLSVPKALIKRNSHVSEISSEELVPGDIVILEAGRVVPADLRLIEAVTLQTEESALTGESLPVTKDAGAVHTDPATPLGDRNNQAFMSSTVTYGRGIGIAVATAMDTEVGKIAHLIGNEDYSKTPLEKRLNELGKMLGKIAVAVCVFIFALSWLQGRDLGEMFLTAVSLAVASIPEGLAAIVAVVLSIGVTAMSRKNAIIRKLPAVETLGSVNIICSDKTGTLTQNKMTVTQVYTSDGLYDLEKDGTVAATDTVKFAATAMILCSDATLQDEDATGDPTEVALLALGDSLGIDRVHLAKKTSRKDEKSFDSDRKMMSVLVHTEDDDYKVFSKGALGSLKKKITHVYANVNRREITDNDLQNFSEAARQMSDLALRTLAVAYKPADSDTGREDMENNLVLLGLVGMMDPARDEVKPSIKMAKEAGIKTVMITGDHRNTALAIAKDLDIATESGQVITGPELENITAEELNNRVEHYSVFARVSPEHKVRIVHALKAKGNTVSMTGDGVNDAPSLQAADIGVAMGITGTDVAKGAADMILTDDNFSTIVKAIEQGRNIYSNIRKSVIFLLTCNLGEVVLMVVALLAGWPSPLIATQLLWINLLTDTLPAIALGMDKGDPEVMKEKPRPVDENFFSDGAGRSAITGGIFIGLITTFGYWYGYHELGYMPWDDQIPEEVVKNARTLAFMVLVCSQLFYSLGLRNRKKPLYKTAIFGNKYLIGAILMGLLLQVMVMFIPVLRDAFKLHMLDARGWIMAAALGLLPLIALEIIKILRLLRK</sequence>
<dbReference type="GO" id="GO:0140352">
    <property type="term" value="P:export from cell"/>
    <property type="evidence" value="ECO:0007669"/>
    <property type="project" value="UniProtKB-ARBA"/>
</dbReference>
<comment type="similarity">
    <text evidence="2">Belongs to the cation transport ATPase (P-type) (TC 3.A.3) family. Type IIA subfamily.</text>
</comment>
<proteinExistence type="inferred from homology"/>
<evidence type="ECO:0000256" key="10">
    <source>
        <dbReference type="ARBA" id="ARBA00023136"/>
    </source>
</evidence>
<dbReference type="EMBL" id="CP059472">
    <property type="protein sequence ID" value="QMS98909.1"/>
    <property type="molecule type" value="Genomic_DNA"/>
</dbReference>
<feature type="transmembrane region" description="Helical" evidence="11">
    <location>
        <begin position="699"/>
        <end position="720"/>
    </location>
</feature>
<feature type="transmembrane region" description="Helical" evidence="11">
    <location>
        <begin position="274"/>
        <end position="300"/>
    </location>
</feature>
<dbReference type="InterPro" id="IPR059000">
    <property type="entry name" value="ATPase_P-type_domA"/>
</dbReference>
<dbReference type="AlphaFoldDB" id="A0A7D7R6I4"/>
<evidence type="ECO:0000256" key="6">
    <source>
        <dbReference type="ARBA" id="ARBA00022741"/>
    </source>
</evidence>
<dbReference type="SFLD" id="SFLDS00003">
    <property type="entry name" value="Haloacid_Dehalogenase"/>
    <property type="match status" value="1"/>
</dbReference>
<evidence type="ECO:0000256" key="2">
    <source>
        <dbReference type="ARBA" id="ARBA00005675"/>
    </source>
</evidence>
<evidence type="ECO:0000313" key="15">
    <source>
        <dbReference type="Proteomes" id="UP000515349"/>
    </source>
</evidence>
<dbReference type="PRINTS" id="PR00119">
    <property type="entry name" value="CATATPASE"/>
</dbReference>
<feature type="transmembrane region" description="Helical" evidence="11">
    <location>
        <begin position="787"/>
        <end position="804"/>
    </location>
</feature>
<dbReference type="InterPro" id="IPR004014">
    <property type="entry name" value="ATPase_P-typ_cation-transptr_N"/>
</dbReference>
<dbReference type="Gene3D" id="3.40.1110.10">
    <property type="entry name" value="Calcium-transporting ATPase, cytoplasmic domain N"/>
    <property type="match status" value="1"/>
</dbReference>
<feature type="transmembrane region" description="Helical" evidence="11">
    <location>
        <begin position="857"/>
        <end position="878"/>
    </location>
</feature>
<feature type="domain" description="Cation-transporting P-type ATPase N-terminal" evidence="12">
    <location>
        <begin position="1"/>
        <end position="75"/>
    </location>
</feature>
<dbReference type="InterPro" id="IPR036412">
    <property type="entry name" value="HAD-like_sf"/>
</dbReference>
<keyword evidence="4 11" id="KW-0812">Transmembrane</keyword>
<evidence type="ECO:0000256" key="11">
    <source>
        <dbReference type="SAM" id="Phobius"/>
    </source>
</evidence>
<dbReference type="Pfam" id="PF13246">
    <property type="entry name" value="Cation_ATPase"/>
    <property type="match status" value="1"/>
</dbReference>
<dbReference type="NCBIfam" id="TIGR01494">
    <property type="entry name" value="ATPase_P-type"/>
    <property type="match status" value="2"/>
</dbReference>
<gene>
    <name evidence="14" type="ORF">H1R16_02565</name>
    <name evidence="13" type="ORF">H2507_00710</name>
</gene>
<reference evidence="14 15" key="1">
    <citation type="submission" date="2020-07" db="EMBL/GenBank/DDBJ databases">
        <title>Chryseobacterium sp.cx-624.</title>
        <authorList>
            <person name="Yang C."/>
        </authorList>
    </citation>
    <scope>NUCLEOTIDE SEQUENCE [LARGE SCALE GENOMIC DNA]</scope>
    <source>
        <strain evidence="15">cx-624</strain>
        <strain evidence="14">Cx-624</strain>
    </source>
</reference>
<dbReference type="InterPro" id="IPR006068">
    <property type="entry name" value="ATPase_P-typ_cation-transptr_C"/>
</dbReference>
<keyword evidence="3" id="KW-1003">Cell membrane</keyword>
<protein>
    <submittedName>
        <fullName evidence="14">Cation-translocating P-type ATPase</fullName>
    </submittedName>
</protein>
<dbReference type="PANTHER" id="PTHR42861">
    <property type="entry name" value="CALCIUM-TRANSPORTING ATPASE"/>
    <property type="match status" value="1"/>
</dbReference>
<dbReference type="Proteomes" id="UP000539710">
    <property type="component" value="Unassembled WGS sequence"/>
</dbReference>
<keyword evidence="6" id="KW-0547">Nucleotide-binding</keyword>
<feature type="transmembrane region" description="Helical" evidence="11">
    <location>
        <begin position="47"/>
        <end position="74"/>
    </location>
</feature>
<dbReference type="SFLD" id="SFLDG00002">
    <property type="entry name" value="C1.7:_P-type_atpase_like"/>
    <property type="match status" value="1"/>
</dbReference>
<evidence type="ECO:0000259" key="12">
    <source>
        <dbReference type="SMART" id="SM00831"/>
    </source>
</evidence>
<dbReference type="GO" id="GO:0005524">
    <property type="term" value="F:ATP binding"/>
    <property type="evidence" value="ECO:0007669"/>
    <property type="project" value="UniProtKB-KW"/>
</dbReference>
<keyword evidence="7" id="KW-0067">ATP-binding</keyword>
<dbReference type="InterPro" id="IPR023298">
    <property type="entry name" value="ATPase_P-typ_TM_dom_sf"/>
</dbReference>
<dbReference type="KEGG" id="cbau:H1R16_02565"/>
<dbReference type="GO" id="GO:0016887">
    <property type="term" value="F:ATP hydrolysis activity"/>
    <property type="evidence" value="ECO:0007669"/>
    <property type="project" value="InterPro"/>
</dbReference>
<evidence type="ECO:0000256" key="1">
    <source>
        <dbReference type="ARBA" id="ARBA00004651"/>
    </source>
</evidence>
<dbReference type="SUPFAM" id="SSF81653">
    <property type="entry name" value="Calcium ATPase, transduction domain A"/>
    <property type="match status" value="1"/>
</dbReference>
<dbReference type="EMBL" id="JACEUX010000001">
    <property type="protein sequence ID" value="MBA5245683.1"/>
    <property type="molecule type" value="Genomic_DNA"/>
</dbReference>
<dbReference type="SUPFAM" id="SSF56784">
    <property type="entry name" value="HAD-like"/>
    <property type="match status" value="1"/>
</dbReference>
<evidence type="ECO:0000256" key="9">
    <source>
        <dbReference type="ARBA" id="ARBA00022989"/>
    </source>
</evidence>
<dbReference type="Gene3D" id="1.20.1110.10">
    <property type="entry name" value="Calcium-transporting ATPase, transmembrane domain"/>
    <property type="match status" value="1"/>
</dbReference>
<dbReference type="Gene3D" id="2.70.150.10">
    <property type="entry name" value="Calcium-transporting ATPase, cytoplasmic transduction domain A"/>
    <property type="match status" value="1"/>
</dbReference>
<dbReference type="SUPFAM" id="SSF81660">
    <property type="entry name" value="Metal cation-transporting ATPase, ATP-binding domain N"/>
    <property type="match status" value="1"/>
</dbReference>
<dbReference type="GO" id="GO:0005886">
    <property type="term" value="C:plasma membrane"/>
    <property type="evidence" value="ECO:0007669"/>
    <property type="project" value="UniProtKB-SubCell"/>
</dbReference>
<dbReference type="InterPro" id="IPR001757">
    <property type="entry name" value="P_typ_ATPase"/>
</dbReference>
<dbReference type="InterPro" id="IPR008250">
    <property type="entry name" value="ATPase_P-typ_transduc_dom_A_sf"/>
</dbReference>
<dbReference type="Gene3D" id="3.40.50.1000">
    <property type="entry name" value="HAD superfamily/HAD-like"/>
    <property type="match status" value="1"/>
</dbReference>
<dbReference type="SUPFAM" id="SSF81665">
    <property type="entry name" value="Calcium ATPase, transmembrane domain M"/>
    <property type="match status" value="1"/>
</dbReference>
<dbReference type="FunFam" id="3.40.50.1000:FF:000001">
    <property type="entry name" value="Phospholipid-transporting ATPase IC"/>
    <property type="match status" value="1"/>
</dbReference>
<evidence type="ECO:0000256" key="5">
    <source>
        <dbReference type="ARBA" id="ARBA00022723"/>
    </source>
</evidence>
<feature type="transmembrane region" description="Helical" evidence="11">
    <location>
        <begin position="824"/>
        <end position="845"/>
    </location>
</feature>
<feature type="transmembrane region" description="Helical" evidence="11">
    <location>
        <begin position="244"/>
        <end position="262"/>
    </location>
</feature>
<dbReference type="InterPro" id="IPR023299">
    <property type="entry name" value="ATPase_P-typ_cyto_dom_N"/>
</dbReference>
<dbReference type="GO" id="GO:0019829">
    <property type="term" value="F:ATPase-coupled monoatomic cation transmembrane transporter activity"/>
    <property type="evidence" value="ECO:0007669"/>
    <property type="project" value="UniProtKB-ARBA"/>
</dbReference>
<dbReference type="GO" id="GO:0098662">
    <property type="term" value="P:inorganic cation transmembrane transport"/>
    <property type="evidence" value="ECO:0007669"/>
    <property type="project" value="UniProtKB-ARBA"/>
</dbReference>
<dbReference type="SMART" id="SM00831">
    <property type="entry name" value="Cation_ATPase_N"/>
    <property type="match status" value="1"/>
</dbReference>